<evidence type="ECO:0000313" key="2">
    <source>
        <dbReference type="EMBL" id="MDF2258891.1"/>
    </source>
</evidence>
<comment type="caution">
    <text evidence="2">The sequence shown here is derived from an EMBL/GenBank/DDBJ whole genome shotgun (WGS) entry which is preliminary data.</text>
</comment>
<dbReference type="Pfam" id="PF12697">
    <property type="entry name" value="Abhydrolase_6"/>
    <property type="match status" value="1"/>
</dbReference>
<dbReference type="InterPro" id="IPR052897">
    <property type="entry name" value="Sec-Metab_Biosynth_Hydrolase"/>
</dbReference>
<dbReference type="InterPro" id="IPR000073">
    <property type="entry name" value="AB_hydrolase_1"/>
</dbReference>
<dbReference type="InterPro" id="IPR029058">
    <property type="entry name" value="AB_hydrolase_fold"/>
</dbReference>
<dbReference type="Gene3D" id="3.40.50.1820">
    <property type="entry name" value="alpha/beta hydrolase"/>
    <property type="match status" value="1"/>
</dbReference>
<protein>
    <submittedName>
        <fullName evidence="2">Alpha/beta hydrolase</fullName>
    </submittedName>
</protein>
<dbReference type="SUPFAM" id="SSF53474">
    <property type="entry name" value="alpha/beta-Hydrolases"/>
    <property type="match status" value="1"/>
</dbReference>
<sequence>MRRTNVLSTSSAPVIVLVHGALTDASVWHEVIRRLHASGYPVLAPALPMRSLAGDAAYLAGILEQIPGPVVLVGHSYAGAVISHPAVGAGADVTALVYIAAFQPDDAESAGELNAKFPGSMLIPENLLIAPNPLGGQDLTLRPERFAEVYAADVDAAHAAVMAASQRPIDPAALGEQLPGEPAWRTRPTWALVSTRDFSLPPEILRFMADRAGSRIVEVDSSHAVPVSQPGATTDLIIEAVRAVSPSTDTASR</sequence>
<organism evidence="2 3">
    <name type="scientific">Streptantibioticus ferralitis</name>
    <dbReference type="NCBI Taxonomy" id="236510"/>
    <lineage>
        <taxon>Bacteria</taxon>
        <taxon>Bacillati</taxon>
        <taxon>Actinomycetota</taxon>
        <taxon>Actinomycetes</taxon>
        <taxon>Kitasatosporales</taxon>
        <taxon>Streptomycetaceae</taxon>
        <taxon>Streptantibioticus</taxon>
    </lineage>
</organism>
<keyword evidence="2" id="KW-0378">Hydrolase</keyword>
<proteinExistence type="predicted"/>
<dbReference type="PANTHER" id="PTHR37017:SF11">
    <property type="entry name" value="ESTERASE_LIPASE_THIOESTERASE DOMAIN-CONTAINING PROTEIN"/>
    <property type="match status" value="1"/>
</dbReference>
<dbReference type="EMBL" id="JARHTQ010000019">
    <property type="protein sequence ID" value="MDF2258891.1"/>
    <property type="molecule type" value="Genomic_DNA"/>
</dbReference>
<reference evidence="2 3" key="1">
    <citation type="submission" date="2023-03" db="EMBL/GenBank/DDBJ databases">
        <title>Draft genome sequence of type strain Streptomyces ferralitis JCM 14344.</title>
        <authorList>
            <person name="Klaysubun C."/>
            <person name="Duangmal K."/>
        </authorList>
    </citation>
    <scope>NUCLEOTIDE SEQUENCE [LARGE SCALE GENOMIC DNA]</scope>
    <source>
        <strain evidence="2 3">JCM 14344</strain>
    </source>
</reference>
<dbReference type="RefSeq" id="WP_275818362.1">
    <property type="nucleotide sequence ID" value="NZ_BAAANM010000006.1"/>
</dbReference>
<accession>A0ABT5Z4Y6</accession>
<dbReference type="GO" id="GO:0016787">
    <property type="term" value="F:hydrolase activity"/>
    <property type="evidence" value="ECO:0007669"/>
    <property type="project" value="UniProtKB-KW"/>
</dbReference>
<feature type="domain" description="AB hydrolase-1" evidence="1">
    <location>
        <begin position="15"/>
        <end position="233"/>
    </location>
</feature>
<name>A0ABT5Z4Y6_9ACTN</name>
<dbReference type="PANTHER" id="PTHR37017">
    <property type="entry name" value="AB HYDROLASE-1 DOMAIN-CONTAINING PROTEIN-RELATED"/>
    <property type="match status" value="1"/>
</dbReference>
<gene>
    <name evidence="2" type="ORF">P2L57_25215</name>
</gene>
<keyword evidence="3" id="KW-1185">Reference proteome</keyword>
<evidence type="ECO:0000313" key="3">
    <source>
        <dbReference type="Proteomes" id="UP001220022"/>
    </source>
</evidence>
<dbReference type="Proteomes" id="UP001220022">
    <property type="component" value="Unassembled WGS sequence"/>
</dbReference>
<evidence type="ECO:0000259" key="1">
    <source>
        <dbReference type="Pfam" id="PF12697"/>
    </source>
</evidence>